<dbReference type="InterPro" id="IPR007587">
    <property type="entry name" value="SAPS"/>
</dbReference>
<dbReference type="Pfam" id="PF04499">
    <property type="entry name" value="SAPS"/>
    <property type="match status" value="1"/>
</dbReference>
<dbReference type="Proteomes" id="UP000053766">
    <property type="component" value="Unassembled WGS sequence"/>
</dbReference>
<reference evidence="5" key="2">
    <citation type="journal article" date="2016" name="Sci. Rep.">
        <title>Dictyocaulus viviparus genome, variome and transcriptome elucidate lungworm biology and support future intervention.</title>
        <authorList>
            <person name="McNulty S.N."/>
            <person name="Strube C."/>
            <person name="Rosa B.A."/>
            <person name="Martin J.C."/>
            <person name="Tyagi R."/>
            <person name="Choi Y.J."/>
            <person name="Wang Q."/>
            <person name="Hallsworth Pepin K."/>
            <person name="Zhang X."/>
            <person name="Ozersky P."/>
            <person name="Wilson R.K."/>
            <person name="Sternberg P.W."/>
            <person name="Gasser R.B."/>
            <person name="Mitreva M."/>
        </authorList>
    </citation>
    <scope>NUCLEOTIDE SEQUENCE [LARGE SCALE GENOMIC DNA]</scope>
    <source>
        <strain evidence="5">HannoverDv2000</strain>
    </source>
</reference>
<protein>
    <submittedName>
        <fullName evidence="4">SIT4 phosphatase-associated protein</fullName>
    </submittedName>
</protein>
<dbReference type="GO" id="GO:0005829">
    <property type="term" value="C:cytosol"/>
    <property type="evidence" value="ECO:0007669"/>
    <property type="project" value="TreeGrafter"/>
</dbReference>
<sequence length="722" mass="81878">MCLSQSLHLKMFWEEEKKFGDVKDIAIDSCISSNSLPDLLNLPYTLQELWGGNRKLIEYFCRDDVLTNLANTALRPNIDESKPFKDHYKLSSACSEILTVRNNNEITESFLKTLELLSSCDFVSNCVANMRMGAISELLQNIVWIPELAEDFVKVKQWYVDQRLCEKLIDLLEPSVPVCVHENVMELYCSLVRNTREQMYALEIKSDVLNDKLQSNNSVENLVEKMLTRSDEGKVFPSVTRNICEILISLLSSNHILFRPSHTLYKEFNAEIPWVGGNPLSGSDGNIREALKESSSVVWCPDANRVVEKIVASRISEVLQIVIDELECGTNVEDENWWYLLRLVIELCDTNHMDTHVILENQFKKCAADKLFSVVWRHPRCSILHGLLQRIVSFILYSSMESQSPLIAYLFRTLELPRLLRFGIQPRCSLPKIDLQSLRTYHIHLILAIEQARKNSPNSIGLQNLVRECPFWDEMMTNADNWLSWNLPDPEVINVRPSSQHACVEDAMDDVEYQILLPHHNVLEEFRNASVSLPLTDVFDTALGELQVSSETKGFAIHSTRVCKVDVNLEENDVDESSFEALCAMRDCSIISDWPMQNGDQSYDWPGISKEKKCAGSSTFHVQRGPESTKNNGAGTNDWPRLPQDSSTPKKDLVDDGWADFSCMPTSLTSDDYNNWSGGEEKDDHMLSNTDGVGTINPVVTGFASVVANAVVDERTARESEC</sequence>
<dbReference type="PANTHER" id="PTHR12634">
    <property type="entry name" value="SIT4 YEAST -ASSOCIATING PROTEIN-RELATED"/>
    <property type="match status" value="1"/>
</dbReference>
<feature type="compositionally biased region" description="Polar residues" evidence="3">
    <location>
        <begin position="616"/>
        <end position="635"/>
    </location>
</feature>
<keyword evidence="5" id="KW-1185">Reference proteome</keyword>
<dbReference type="GO" id="GO:0019888">
    <property type="term" value="F:protein phosphatase regulator activity"/>
    <property type="evidence" value="ECO:0007669"/>
    <property type="project" value="TreeGrafter"/>
</dbReference>
<comment type="similarity">
    <text evidence="1">Belongs to the SAPS family.</text>
</comment>
<organism evidence="4 5">
    <name type="scientific">Dictyocaulus viviparus</name>
    <name type="common">Bovine lungworm</name>
    <dbReference type="NCBI Taxonomy" id="29172"/>
    <lineage>
        <taxon>Eukaryota</taxon>
        <taxon>Metazoa</taxon>
        <taxon>Ecdysozoa</taxon>
        <taxon>Nematoda</taxon>
        <taxon>Chromadorea</taxon>
        <taxon>Rhabditida</taxon>
        <taxon>Rhabditina</taxon>
        <taxon>Rhabditomorpha</taxon>
        <taxon>Strongyloidea</taxon>
        <taxon>Metastrongylidae</taxon>
        <taxon>Dictyocaulus</taxon>
    </lineage>
</organism>
<gene>
    <name evidence="4" type="ORF">DICVIV_11858</name>
</gene>
<accession>A0A0D8XEG9</accession>
<dbReference type="OrthoDB" id="295029at2759"/>
<dbReference type="GO" id="GO:0005634">
    <property type="term" value="C:nucleus"/>
    <property type="evidence" value="ECO:0007669"/>
    <property type="project" value="TreeGrafter"/>
</dbReference>
<evidence type="ECO:0000256" key="3">
    <source>
        <dbReference type="SAM" id="MobiDB-lite"/>
    </source>
</evidence>
<evidence type="ECO:0000313" key="4">
    <source>
        <dbReference type="EMBL" id="KJH42152.1"/>
    </source>
</evidence>
<dbReference type="GO" id="GO:0019903">
    <property type="term" value="F:protein phosphatase binding"/>
    <property type="evidence" value="ECO:0007669"/>
    <property type="project" value="InterPro"/>
</dbReference>
<evidence type="ECO:0000313" key="5">
    <source>
        <dbReference type="Proteomes" id="UP000053766"/>
    </source>
</evidence>
<dbReference type="EMBL" id="KN716702">
    <property type="protein sequence ID" value="KJH42152.1"/>
    <property type="molecule type" value="Genomic_DNA"/>
</dbReference>
<dbReference type="STRING" id="29172.A0A0D8XEG9"/>
<name>A0A0D8XEG9_DICVI</name>
<proteinExistence type="inferred from homology"/>
<keyword evidence="2" id="KW-0131">Cell cycle</keyword>
<dbReference type="PANTHER" id="PTHR12634:SF8">
    <property type="entry name" value="FIERY MOUNTAIN, ISOFORM D"/>
    <property type="match status" value="1"/>
</dbReference>
<evidence type="ECO:0000256" key="1">
    <source>
        <dbReference type="ARBA" id="ARBA00006180"/>
    </source>
</evidence>
<dbReference type="AlphaFoldDB" id="A0A0D8XEG9"/>
<evidence type="ECO:0000256" key="2">
    <source>
        <dbReference type="ARBA" id="ARBA00023306"/>
    </source>
</evidence>
<feature type="region of interest" description="Disordered" evidence="3">
    <location>
        <begin position="616"/>
        <end position="653"/>
    </location>
</feature>
<reference evidence="4 5" key="1">
    <citation type="submission" date="2013-11" db="EMBL/GenBank/DDBJ databases">
        <title>Draft genome of the bovine lungworm Dictyocaulus viviparus.</title>
        <authorList>
            <person name="Mitreva M."/>
        </authorList>
    </citation>
    <scope>NUCLEOTIDE SEQUENCE [LARGE SCALE GENOMIC DNA]</scope>
    <source>
        <strain evidence="4 5">HannoverDv2000</strain>
    </source>
</reference>